<reference evidence="1" key="1">
    <citation type="submission" date="2014-12" db="EMBL/GenBank/DDBJ databases">
        <title>Insight into the proteome of Arion vulgaris.</title>
        <authorList>
            <person name="Aradska J."/>
            <person name="Bulat T."/>
            <person name="Smidak R."/>
            <person name="Sarate P."/>
            <person name="Gangsoo J."/>
            <person name="Sialana F."/>
            <person name="Bilban M."/>
            <person name="Lubec G."/>
        </authorList>
    </citation>
    <scope>NUCLEOTIDE SEQUENCE</scope>
    <source>
        <tissue evidence="1">Skin</tissue>
    </source>
</reference>
<proteinExistence type="predicted"/>
<dbReference type="EMBL" id="HACG01021571">
    <property type="protein sequence ID" value="CEK68436.1"/>
    <property type="molecule type" value="Transcribed_RNA"/>
</dbReference>
<sequence length="57" mass="6942">MLLDIYKTSWPYSLLPSFEYTIFSKPKYFKNNIVFCLKNEQVVFRIHYKKSDKVWSG</sequence>
<evidence type="ECO:0000313" key="1">
    <source>
        <dbReference type="EMBL" id="CEK68436.1"/>
    </source>
</evidence>
<gene>
    <name evidence="1" type="primary">ORF66330</name>
</gene>
<feature type="non-terminal residue" evidence="1">
    <location>
        <position position="57"/>
    </location>
</feature>
<organism evidence="1">
    <name type="scientific">Arion vulgaris</name>
    <dbReference type="NCBI Taxonomy" id="1028688"/>
    <lineage>
        <taxon>Eukaryota</taxon>
        <taxon>Metazoa</taxon>
        <taxon>Spiralia</taxon>
        <taxon>Lophotrochozoa</taxon>
        <taxon>Mollusca</taxon>
        <taxon>Gastropoda</taxon>
        <taxon>Heterobranchia</taxon>
        <taxon>Euthyneura</taxon>
        <taxon>Panpulmonata</taxon>
        <taxon>Eupulmonata</taxon>
        <taxon>Stylommatophora</taxon>
        <taxon>Helicina</taxon>
        <taxon>Arionoidea</taxon>
        <taxon>Arionidae</taxon>
        <taxon>Arion</taxon>
    </lineage>
</organism>
<protein>
    <submittedName>
        <fullName evidence="1">Uncharacterized protein</fullName>
    </submittedName>
</protein>
<accession>A0A0B6ZKT7</accession>
<dbReference type="AlphaFoldDB" id="A0A0B6ZKT7"/>
<name>A0A0B6ZKT7_9EUPU</name>